<name>A0A9W9XKJ6_9EURO</name>
<sequence>MVKSHPTYGNSNQTGKGCVEQTSAMEERKTLCRMFGMEEDACAWWGFVDVMSLDPFLLFLIVHSS</sequence>
<feature type="transmembrane region" description="Helical" evidence="1">
    <location>
        <begin position="43"/>
        <end position="62"/>
    </location>
</feature>
<keyword evidence="1" id="KW-0472">Membrane</keyword>
<keyword evidence="3" id="KW-1185">Reference proteome</keyword>
<reference evidence="2" key="2">
    <citation type="journal article" date="2023" name="IMA Fungus">
        <title>Comparative genomic study of the Penicillium genus elucidates a diverse pangenome and 15 lateral gene transfer events.</title>
        <authorList>
            <person name="Petersen C."/>
            <person name="Sorensen T."/>
            <person name="Nielsen M.R."/>
            <person name="Sondergaard T.E."/>
            <person name="Sorensen J.L."/>
            <person name="Fitzpatrick D.A."/>
            <person name="Frisvad J.C."/>
            <person name="Nielsen K.L."/>
        </authorList>
    </citation>
    <scope>NUCLEOTIDE SEQUENCE</scope>
    <source>
        <strain evidence="2">IBT 29495</strain>
    </source>
</reference>
<comment type="caution">
    <text evidence="2">The sequence shown here is derived from an EMBL/GenBank/DDBJ whole genome shotgun (WGS) entry which is preliminary data.</text>
</comment>
<dbReference type="AlphaFoldDB" id="A0A9W9XKJ6"/>
<organism evidence="2 3">
    <name type="scientific">Penicillium fimorum</name>
    <dbReference type="NCBI Taxonomy" id="1882269"/>
    <lineage>
        <taxon>Eukaryota</taxon>
        <taxon>Fungi</taxon>
        <taxon>Dikarya</taxon>
        <taxon>Ascomycota</taxon>
        <taxon>Pezizomycotina</taxon>
        <taxon>Eurotiomycetes</taxon>
        <taxon>Eurotiomycetidae</taxon>
        <taxon>Eurotiales</taxon>
        <taxon>Aspergillaceae</taxon>
        <taxon>Penicillium</taxon>
    </lineage>
</organism>
<keyword evidence="1" id="KW-0812">Transmembrane</keyword>
<accession>A0A9W9XKJ6</accession>
<keyword evidence="1" id="KW-1133">Transmembrane helix</keyword>
<protein>
    <submittedName>
        <fullName evidence="2">Uncharacterized protein</fullName>
    </submittedName>
</protein>
<gene>
    <name evidence="2" type="ORF">N7463_010793</name>
</gene>
<evidence type="ECO:0000313" key="3">
    <source>
        <dbReference type="Proteomes" id="UP001149954"/>
    </source>
</evidence>
<reference evidence="2" key="1">
    <citation type="submission" date="2022-12" db="EMBL/GenBank/DDBJ databases">
        <authorList>
            <person name="Petersen C."/>
        </authorList>
    </citation>
    <scope>NUCLEOTIDE SEQUENCE</scope>
    <source>
        <strain evidence="2">IBT 29495</strain>
    </source>
</reference>
<dbReference type="EMBL" id="JAPWDS010000006">
    <property type="protein sequence ID" value="KAJ5494706.1"/>
    <property type="molecule type" value="Genomic_DNA"/>
</dbReference>
<dbReference type="Proteomes" id="UP001149954">
    <property type="component" value="Unassembled WGS sequence"/>
</dbReference>
<proteinExistence type="predicted"/>
<evidence type="ECO:0000313" key="2">
    <source>
        <dbReference type="EMBL" id="KAJ5494706.1"/>
    </source>
</evidence>
<evidence type="ECO:0000256" key="1">
    <source>
        <dbReference type="SAM" id="Phobius"/>
    </source>
</evidence>